<dbReference type="WBParaSite" id="ASIM_0001382601-mRNA-1">
    <property type="protein sequence ID" value="ASIM_0001382601-mRNA-1"/>
    <property type="gene ID" value="ASIM_0001382601"/>
</dbReference>
<evidence type="ECO:0000313" key="2">
    <source>
        <dbReference type="EMBL" id="VDK49292.1"/>
    </source>
</evidence>
<sequence>MKLAKRRREELIDQHWNRKTVRVTITTTVTTPTVQQQGALESADDDDVTDSSEVEELSREETDSSEADDSMEFVSEEVELENAAVEKTSRSIDVGERNDKMDERKLRSENVTETTATSVPADLAVEPAKIMVMGDKTLSG</sequence>
<proteinExistence type="predicted"/>
<feature type="region of interest" description="Disordered" evidence="1">
    <location>
        <begin position="87"/>
        <end position="120"/>
    </location>
</feature>
<accession>A0A0M3JZA8</accession>
<evidence type="ECO:0000256" key="1">
    <source>
        <dbReference type="SAM" id="MobiDB-lite"/>
    </source>
</evidence>
<dbReference type="AlphaFoldDB" id="A0A0M3JZA8"/>
<reference evidence="4" key="1">
    <citation type="submission" date="2016-04" db="UniProtKB">
        <authorList>
            <consortium name="WormBaseParasite"/>
        </authorList>
    </citation>
    <scope>IDENTIFICATION</scope>
</reference>
<gene>
    <name evidence="2" type="ORF">ASIM_LOCUS13254</name>
</gene>
<organism evidence="4">
    <name type="scientific">Anisakis simplex</name>
    <name type="common">Herring worm</name>
    <dbReference type="NCBI Taxonomy" id="6269"/>
    <lineage>
        <taxon>Eukaryota</taxon>
        <taxon>Metazoa</taxon>
        <taxon>Ecdysozoa</taxon>
        <taxon>Nematoda</taxon>
        <taxon>Chromadorea</taxon>
        <taxon>Rhabditida</taxon>
        <taxon>Spirurina</taxon>
        <taxon>Ascaridomorpha</taxon>
        <taxon>Ascaridoidea</taxon>
        <taxon>Anisakidae</taxon>
        <taxon>Anisakis</taxon>
        <taxon>Anisakis simplex complex</taxon>
    </lineage>
</organism>
<evidence type="ECO:0000313" key="3">
    <source>
        <dbReference type="Proteomes" id="UP000267096"/>
    </source>
</evidence>
<feature type="region of interest" description="Disordered" evidence="1">
    <location>
        <begin position="32"/>
        <end position="71"/>
    </location>
</feature>
<feature type="compositionally biased region" description="Acidic residues" evidence="1">
    <location>
        <begin position="42"/>
        <end position="55"/>
    </location>
</feature>
<dbReference type="EMBL" id="UYRR01031347">
    <property type="protein sequence ID" value="VDK49292.1"/>
    <property type="molecule type" value="Genomic_DNA"/>
</dbReference>
<keyword evidence="3" id="KW-1185">Reference proteome</keyword>
<protein>
    <submittedName>
        <fullName evidence="2 4">Uncharacterized protein</fullName>
    </submittedName>
</protein>
<reference evidence="2 3" key="2">
    <citation type="submission" date="2018-11" db="EMBL/GenBank/DDBJ databases">
        <authorList>
            <consortium name="Pathogen Informatics"/>
        </authorList>
    </citation>
    <scope>NUCLEOTIDE SEQUENCE [LARGE SCALE GENOMIC DNA]</scope>
</reference>
<evidence type="ECO:0000313" key="4">
    <source>
        <dbReference type="WBParaSite" id="ASIM_0001382601-mRNA-1"/>
    </source>
</evidence>
<name>A0A0M3JZA8_ANISI</name>
<feature type="compositionally biased region" description="Basic and acidic residues" evidence="1">
    <location>
        <begin position="87"/>
        <end position="110"/>
    </location>
</feature>
<dbReference type="Proteomes" id="UP000267096">
    <property type="component" value="Unassembled WGS sequence"/>
</dbReference>